<dbReference type="Proteomes" id="UP000002009">
    <property type="component" value="Chromosome 17"/>
</dbReference>
<dbReference type="EMBL" id="CP001335">
    <property type="protein sequence ID" value="ACO68269.1"/>
    <property type="molecule type" value="Genomic_DNA"/>
</dbReference>
<name>C1EJQ9_MICCC</name>
<proteinExistence type="predicted"/>
<accession>C1EJQ9</accession>
<protein>
    <submittedName>
        <fullName evidence="1">Uncharacterized protein</fullName>
    </submittedName>
</protein>
<sequence>MYQRSVYLKLQRLWWYIPIILFLASEIHDFDDSQGKSALTTKGTVEDHISAAGQPFLKFPNEYTVSCGPRSLWRGYLNDVLGNDTGLNNRDTSLKVSIVISHCAQALDWFNDATSDLDVRSVTVYSKCGKPVVGAPANAHIIQLPNVGRCDHSFAYHMNTLGGAKRMESESVVLFVKDTFAVPHHTGLEQRDLTEVVAEASGPSGFSCGKLPNYKLTFDKIKPHRKSWFDTIFNYGAEWSFWHDVSEISKFTMDSYVSYGRYHSELDEKNKKLFSASAVPTFGAWWKMLGAPELDKIMPVCYSGFFAVQTRNIMNAAPSLARMQIMLERGDNIIEGHYAERSFAALLLPRLPANITEQILCLADAFRRCRGSAGYCGTLYGCHTDSRCARHGLTR</sequence>
<dbReference type="InParanoid" id="C1EJQ9"/>
<evidence type="ECO:0000313" key="2">
    <source>
        <dbReference type="Proteomes" id="UP000002009"/>
    </source>
</evidence>
<dbReference type="AlphaFoldDB" id="C1EJQ9"/>
<dbReference type="RefSeq" id="XP_002507011.1">
    <property type="nucleotide sequence ID" value="XM_002506965.1"/>
</dbReference>
<keyword evidence="2" id="KW-1185">Reference proteome</keyword>
<reference evidence="1 2" key="1">
    <citation type="journal article" date="2009" name="Science">
        <title>Green evolution and dynamic adaptations revealed by genomes of the marine picoeukaryotes Micromonas.</title>
        <authorList>
            <person name="Worden A.Z."/>
            <person name="Lee J.H."/>
            <person name="Mock T."/>
            <person name="Rouze P."/>
            <person name="Simmons M.P."/>
            <person name="Aerts A.L."/>
            <person name="Allen A.E."/>
            <person name="Cuvelier M.L."/>
            <person name="Derelle E."/>
            <person name="Everett M.V."/>
            <person name="Foulon E."/>
            <person name="Grimwood J."/>
            <person name="Gundlach H."/>
            <person name="Henrissat B."/>
            <person name="Napoli C."/>
            <person name="McDonald S.M."/>
            <person name="Parker M.S."/>
            <person name="Rombauts S."/>
            <person name="Salamov A."/>
            <person name="Von Dassow P."/>
            <person name="Badger J.H."/>
            <person name="Coutinho P.M."/>
            <person name="Demir E."/>
            <person name="Dubchak I."/>
            <person name="Gentemann C."/>
            <person name="Eikrem W."/>
            <person name="Gready J.E."/>
            <person name="John U."/>
            <person name="Lanier W."/>
            <person name="Lindquist E.A."/>
            <person name="Lucas S."/>
            <person name="Mayer K.F."/>
            <person name="Moreau H."/>
            <person name="Not F."/>
            <person name="Otillar R."/>
            <person name="Panaud O."/>
            <person name="Pangilinan J."/>
            <person name="Paulsen I."/>
            <person name="Piegu B."/>
            <person name="Poliakov A."/>
            <person name="Robbens S."/>
            <person name="Schmutz J."/>
            <person name="Toulza E."/>
            <person name="Wyss T."/>
            <person name="Zelensky A."/>
            <person name="Zhou K."/>
            <person name="Armbrust E.V."/>
            <person name="Bhattacharya D."/>
            <person name="Goodenough U.W."/>
            <person name="Van de Peer Y."/>
            <person name="Grigoriev I.V."/>
        </authorList>
    </citation>
    <scope>NUCLEOTIDE SEQUENCE [LARGE SCALE GENOMIC DNA]</scope>
    <source>
        <strain evidence="2">RCC299 / NOUM17</strain>
    </source>
</reference>
<dbReference type="GeneID" id="8249944"/>
<dbReference type="OrthoDB" id="417002at2759"/>
<dbReference type="KEGG" id="mis:MICPUN_65030"/>
<organism evidence="1 2">
    <name type="scientific">Micromonas commoda (strain RCC299 / NOUM17 / CCMP2709)</name>
    <name type="common">Picoplanktonic green alga</name>
    <dbReference type="NCBI Taxonomy" id="296587"/>
    <lineage>
        <taxon>Eukaryota</taxon>
        <taxon>Viridiplantae</taxon>
        <taxon>Chlorophyta</taxon>
        <taxon>Mamiellophyceae</taxon>
        <taxon>Mamiellales</taxon>
        <taxon>Mamiellaceae</taxon>
        <taxon>Micromonas</taxon>
    </lineage>
</organism>
<gene>
    <name evidence="1" type="ORF">MICPUN_65030</name>
</gene>
<dbReference type="eggNOG" id="ENOG502SGHW">
    <property type="taxonomic scope" value="Eukaryota"/>
</dbReference>
<evidence type="ECO:0000313" key="1">
    <source>
        <dbReference type="EMBL" id="ACO68269.1"/>
    </source>
</evidence>